<accession>A0AAN9QG39</accession>
<dbReference type="PANTHER" id="PTHR34678">
    <property type="entry name" value="50S RIBOSOMAL PROTEIN 5, CHLOROPLASTIC"/>
    <property type="match status" value="1"/>
</dbReference>
<feature type="compositionally biased region" description="Low complexity" evidence="1">
    <location>
        <begin position="74"/>
        <end position="83"/>
    </location>
</feature>
<evidence type="ECO:0000313" key="2">
    <source>
        <dbReference type="EMBL" id="KAK7336380.1"/>
    </source>
</evidence>
<evidence type="ECO:0000256" key="1">
    <source>
        <dbReference type="SAM" id="MobiDB-lite"/>
    </source>
</evidence>
<evidence type="ECO:0000313" key="3">
    <source>
        <dbReference type="Proteomes" id="UP001367508"/>
    </source>
</evidence>
<comment type="caution">
    <text evidence="2">The sequence shown here is derived from an EMBL/GenBank/DDBJ whole genome shotgun (WGS) entry which is preliminary data.</text>
</comment>
<dbReference type="GO" id="GO:0009535">
    <property type="term" value="C:chloroplast thylakoid membrane"/>
    <property type="evidence" value="ECO:0007669"/>
    <property type="project" value="TreeGrafter"/>
</dbReference>
<feature type="region of interest" description="Disordered" evidence="1">
    <location>
        <begin position="57"/>
        <end position="113"/>
    </location>
</feature>
<organism evidence="2 3">
    <name type="scientific">Canavalia gladiata</name>
    <name type="common">Sword bean</name>
    <name type="synonym">Dolichos gladiatus</name>
    <dbReference type="NCBI Taxonomy" id="3824"/>
    <lineage>
        <taxon>Eukaryota</taxon>
        <taxon>Viridiplantae</taxon>
        <taxon>Streptophyta</taxon>
        <taxon>Embryophyta</taxon>
        <taxon>Tracheophyta</taxon>
        <taxon>Spermatophyta</taxon>
        <taxon>Magnoliopsida</taxon>
        <taxon>eudicotyledons</taxon>
        <taxon>Gunneridae</taxon>
        <taxon>Pentapetalae</taxon>
        <taxon>rosids</taxon>
        <taxon>fabids</taxon>
        <taxon>Fabales</taxon>
        <taxon>Fabaceae</taxon>
        <taxon>Papilionoideae</taxon>
        <taxon>50 kb inversion clade</taxon>
        <taxon>NPAAA clade</taxon>
        <taxon>indigoferoid/millettioid clade</taxon>
        <taxon>Phaseoleae</taxon>
        <taxon>Canavalia</taxon>
    </lineage>
</organism>
<name>A0AAN9QG39_CANGL</name>
<dbReference type="EMBL" id="JAYMYQ010000004">
    <property type="protein sequence ID" value="KAK7336380.1"/>
    <property type="molecule type" value="Genomic_DNA"/>
</dbReference>
<evidence type="ECO:0008006" key="4">
    <source>
        <dbReference type="Google" id="ProtNLM"/>
    </source>
</evidence>
<dbReference type="PANTHER" id="PTHR34678:SF1">
    <property type="entry name" value="LARGE RIBOSOMAL SUBUNIT PROTEIN CL37"/>
    <property type="match status" value="1"/>
</dbReference>
<dbReference type="AlphaFoldDB" id="A0AAN9QG39"/>
<dbReference type="InterPro" id="IPR040307">
    <property type="entry name" value="Ribosomal_cL37"/>
</dbReference>
<reference evidence="2 3" key="1">
    <citation type="submission" date="2024-01" db="EMBL/GenBank/DDBJ databases">
        <title>The genomes of 5 underutilized Papilionoideae crops provide insights into root nodulation and disease resistanc.</title>
        <authorList>
            <person name="Jiang F."/>
        </authorList>
    </citation>
    <scope>NUCLEOTIDE SEQUENCE [LARGE SCALE GENOMIC DNA]</scope>
    <source>
        <strain evidence="2">LVBAO_FW01</strain>
        <tissue evidence="2">Leaves</tissue>
    </source>
</reference>
<sequence length="153" mass="17708">MTRRTTCLLRRRLHRRQNLRPVHWRVGNCGREVGKGVVVSASEALERSSNLDTLFREKEERCGSSRAAADDSCGVSSVEEGGSQPLPPSENEKEGVPVEKLPFESKLKEREEQKLRMKLAKKIRLRRKRLLPNRRLRKKGRWPPSKMKKLKNV</sequence>
<proteinExistence type="predicted"/>
<dbReference type="CDD" id="cd23709">
    <property type="entry name" value="Psrp5_CTD"/>
    <property type="match status" value="1"/>
</dbReference>
<protein>
    <recommendedName>
        <fullName evidence="4">50S ribosomal protein 5, chloroplastic</fullName>
    </recommendedName>
</protein>
<dbReference type="Proteomes" id="UP001367508">
    <property type="component" value="Unassembled WGS sequence"/>
</dbReference>
<keyword evidence="3" id="KW-1185">Reference proteome</keyword>
<gene>
    <name evidence="2" type="ORF">VNO77_16920</name>
</gene>
<dbReference type="GO" id="GO:0032544">
    <property type="term" value="P:plastid translation"/>
    <property type="evidence" value="ECO:0007669"/>
    <property type="project" value="TreeGrafter"/>
</dbReference>
<feature type="region of interest" description="Disordered" evidence="1">
    <location>
        <begin position="128"/>
        <end position="153"/>
    </location>
</feature>
<feature type="compositionally biased region" description="Basic and acidic residues" evidence="1">
    <location>
        <begin position="90"/>
        <end position="113"/>
    </location>
</feature>